<dbReference type="GO" id="GO:0008932">
    <property type="term" value="F:lytic endotransglycosylase activity"/>
    <property type="evidence" value="ECO:0007669"/>
    <property type="project" value="UniProtKB-UniRule"/>
</dbReference>
<dbReference type="Pfam" id="PF02618">
    <property type="entry name" value="YceG"/>
    <property type="match status" value="1"/>
</dbReference>
<evidence type="ECO:0000256" key="4">
    <source>
        <dbReference type="ARBA" id="ARBA00023136"/>
    </source>
</evidence>
<evidence type="ECO:0000256" key="3">
    <source>
        <dbReference type="ARBA" id="ARBA00022989"/>
    </source>
</evidence>
<keyword evidence="1 7" id="KW-1003">Cell membrane</keyword>
<dbReference type="EMBL" id="JACJMO010000001">
    <property type="protein sequence ID" value="MBM6856312.1"/>
    <property type="molecule type" value="Genomic_DNA"/>
</dbReference>
<keyword evidence="2 7" id="KW-0812">Transmembrane</keyword>
<comment type="catalytic activity">
    <reaction evidence="7">
        <text>a peptidoglycan chain = a peptidoglycan chain with N-acetyl-1,6-anhydromuramyl-[peptide] at the reducing end + a peptidoglycan chain with N-acetylglucosamine at the non-reducing end.</text>
        <dbReference type="EC" id="4.2.2.29"/>
    </reaction>
</comment>
<accession>A0AA40ZQV2</accession>
<dbReference type="AlphaFoldDB" id="A0AA40ZQV2"/>
<evidence type="ECO:0000256" key="7">
    <source>
        <dbReference type="HAMAP-Rule" id="MF_02065"/>
    </source>
</evidence>
<gene>
    <name evidence="7 8" type="primary">mltG</name>
    <name evidence="8" type="ORF">H6D15_01610</name>
</gene>
<comment type="similarity">
    <text evidence="7">Belongs to the transglycosylase MltG family.</text>
</comment>
<comment type="function">
    <text evidence="7">Functions as a peptidoglycan terminase that cleaves nascent peptidoglycan strands endolytically to terminate their elongation.</text>
</comment>
<evidence type="ECO:0000313" key="9">
    <source>
        <dbReference type="Proteomes" id="UP000698924"/>
    </source>
</evidence>
<dbReference type="Proteomes" id="UP000698924">
    <property type="component" value="Unassembled WGS sequence"/>
</dbReference>
<dbReference type="InterPro" id="IPR003770">
    <property type="entry name" value="MLTG-like"/>
</dbReference>
<protein>
    <recommendedName>
        <fullName evidence="7">Endolytic murein transglycosylase</fullName>
        <ecNumber evidence="7">4.2.2.29</ecNumber>
    </recommendedName>
    <alternativeName>
        <fullName evidence="7">Peptidoglycan lytic transglycosylase</fullName>
    </alternativeName>
    <alternativeName>
        <fullName evidence="7">Peptidoglycan polymerization terminase</fullName>
    </alternativeName>
</protein>
<keyword evidence="9" id="KW-1185">Reference proteome</keyword>
<dbReference type="EC" id="4.2.2.29" evidence="7"/>
<proteinExistence type="inferred from homology"/>
<organism evidence="8 9">
    <name type="scientific">Caecibacteroides pullorum</name>
    <dbReference type="NCBI Taxonomy" id="2725562"/>
    <lineage>
        <taxon>Bacteria</taxon>
        <taxon>Pseudomonadati</taxon>
        <taxon>Bacteroidota</taxon>
        <taxon>Bacteroidia</taxon>
        <taxon>Bacteroidales</taxon>
        <taxon>Bacteroidaceae</taxon>
        <taxon>Caecibacteroides</taxon>
    </lineage>
</organism>
<dbReference type="GO" id="GO:0005886">
    <property type="term" value="C:plasma membrane"/>
    <property type="evidence" value="ECO:0007669"/>
    <property type="project" value="UniProtKB-UniRule"/>
</dbReference>
<dbReference type="PROSITE" id="PS51257">
    <property type="entry name" value="PROKAR_LIPOPROTEIN"/>
    <property type="match status" value="1"/>
</dbReference>
<dbReference type="RefSeq" id="WP_204970855.1">
    <property type="nucleotide sequence ID" value="NZ_JAAZTS010000001.1"/>
</dbReference>
<dbReference type="PANTHER" id="PTHR30518">
    <property type="entry name" value="ENDOLYTIC MUREIN TRANSGLYCOSYLASE"/>
    <property type="match status" value="1"/>
</dbReference>
<dbReference type="NCBIfam" id="TIGR00247">
    <property type="entry name" value="endolytic transglycosylase MltG"/>
    <property type="match status" value="1"/>
</dbReference>
<keyword evidence="3 7" id="KW-1133">Transmembrane helix</keyword>
<keyword evidence="5 7" id="KW-0456">Lyase</keyword>
<dbReference type="GO" id="GO:0009252">
    <property type="term" value="P:peptidoglycan biosynthetic process"/>
    <property type="evidence" value="ECO:0007669"/>
    <property type="project" value="UniProtKB-UniRule"/>
</dbReference>
<evidence type="ECO:0000256" key="1">
    <source>
        <dbReference type="ARBA" id="ARBA00022475"/>
    </source>
</evidence>
<name>A0AA40ZQV2_9BACT</name>
<keyword evidence="4 7" id="KW-0472">Membrane</keyword>
<evidence type="ECO:0000256" key="5">
    <source>
        <dbReference type="ARBA" id="ARBA00023239"/>
    </source>
</evidence>
<reference evidence="8 9" key="1">
    <citation type="journal article" date="2021" name="Sci. Rep.">
        <title>The distribution of antibiotic resistance genes in chicken gut microbiota commensals.</title>
        <authorList>
            <person name="Juricova H."/>
            <person name="Matiasovicova J."/>
            <person name="Kubasova T."/>
            <person name="Cejkova D."/>
            <person name="Rychlik I."/>
        </authorList>
    </citation>
    <scope>NUCLEOTIDE SEQUENCE [LARGE SCALE GENOMIC DNA]</scope>
    <source>
        <strain evidence="8 9">An421</strain>
    </source>
</reference>
<comment type="caution">
    <text evidence="8">The sequence shown here is derived from an EMBL/GenBank/DDBJ whole genome shotgun (WGS) entry which is preliminary data.</text>
</comment>
<dbReference type="CDD" id="cd08010">
    <property type="entry name" value="MltG_like"/>
    <property type="match status" value="1"/>
</dbReference>
<dbReference type="PANTHER" id="PTHR30518:SF2">
    <property type="entry name" value="ENDOLYTIC MUREIN TRANSGLYCOSYLASE"/>
    <property type="match status" value="1"/>
</dbReference>
<feature type="site" description="Important for catalytic activity" evidence="7">
    <location>
        <position position="218"/>
    </location>
</feature>
<sequence>MTKKKVLFSSLLILAVACVLCLGIGYQLLLAPQFHPEKKVHIYIDRDDTTDSVYHKLRQTAAPGNLTGLRWAARLKQYPEHVKTGRYAILPDDNAYHVLGRLLRGHQEPMNLVIGSVRTLDRLARNVGNQLMIDSAEIMQALRDTTRWSRQGYTPETLPSLFIPETYQVYWDMDTEDFLARMTKEHDRFWNPSRRAKADSLGMTPAEVATLASIVEEETNNRQEKPMVAGLYINRLRAGIPLQADPTVKFALQDFTLRRITNAHLEFPSPYNTYLNAGLPPGPIRIPTPAGIDAVLDYTRHNYIYMCAKEDFSGTHNFASTYAEHMQNARKYWNALNKRKIFK</sequence>
<dbReference type="HAMAP" id="MF_02065">
    <property type="entry name" value="MltG"/>
    <property type="match status" value="1"/>
</dbReference>
<keyword evidence="6 7" id="KW-0961">Cell wall biogenesis/degradation</keyword>
<evidence type="ECO:0000313" key="8">
    <source>
        <dbReference type="EMBL" id="MBM6856312.1"/>
    </source>
</evidence>
<evidence type="ECO:0000256" key="2">
    <source>
        <dbReference type="ARBA" id="ARBA00022692"/>
    </source>
</evidence>
<dbReference type="Gene3D" id="3.30.160.60">
    <property type="entry name" value="Classic Zinc Finger"/>
    <property type="match status" value="1"/>
</dbReference>
<dbReference type="GO" id="GO:0071555">
    <property type="term" value="P:cell wall organization"/>
    <property type="evidence" value="ECO:0007669"/>
    <property type="project" value="UniProtKB-KW"/>
</dbReference>
<evidence type="ECO:0000256" key="6">
    <source>
        <dbReference type="ARBA" id="ARBA00023316"/>
    </source>
</evidence>